<accession>A0A9W9NYK8</accession>
<comment type="subcellular location">
    <subcellularLocation>
        <location evidence="1 8">Mitochondrion inner membrane</location>
        <topology evidence="1 8">Peripheral membrane protein</topology>
        <orientation evidence="1 8">Intermembrane side</orientation>
    </subcellularLocation>
</comment>
<protein>
    <recommendedName>
        <fullName evidence="8">Mitochondrial import inner membrane translocase subunit</fullName>
    </recommendedName>
</protein>
<keyword evidence="4 8" id="KW-0653">Protein transport</keyword>
<evidence type="ECO:0000313" key="11">
    <source>
        <dbReference type="Proteomes" id="UP001150941"/>
    </source>
</evidence>
<reference evidence="10" key="2">
    <citation type="journal article" date="2023" name="IMA Fungus">
        <title>Comparative genomic study of the Penicillium genus elucidates a diverse pangenome and 15 lateral gene transfer events.</title>
        <authorList>
            <person name="Petersen C."/>
            <person name="Sorensen T."/>
            <person name="Nielsen M.R."/>
            <person name="Sondergaard T.E."/>
            <person name="Sorensen J.L."/>
            <person name="Fitzpatrick D.A."/>
            <person name="Frisvad J.C."/>
            <person name="Nielsen K.L."/>
        </authorList>
    </citation>
    <scope>NUCLEOTIDE SEQUENCE</scope>
    <source>
        <strain evidence="10">IBT 19713</strain>
    </source>
</reference>
<gene>
    <name evidence="10" type="ORF">N7468_004942</name>
</gene>
<evidence type="ECO:0000256" key="2">
    <source>
        <dbReference type="ARBA" id="ARBA00006720"/>
    </source>
</evidence>
<sequence>MDASTQADVSKLNDADKKELQQVLVAESQKANIQQAVHNLNEICFKKCVTGKITSGALDRSEETCAQNCVERWVDSQMSVLKQLGSMRSQ</sequence>
<evidence type="ECO:0000256" key="7">
    <source>
        <dbReference type="ARBA" id="ARBA00023186"/>
    </source>
</evidence>
<evidence type="ECO:0000256" key="6">
    <source>
        <dbReference type="ARBA" id="ARBA00023157"/>
    </source>
</evidence>
<dbReference type="Gene3D" id="1.10.287.810">
    <property type="entry name" value="Mitochondrial import inner membrane translocase subunit tim13 like domains"/>
    <property type="match status" value="1"/>
</dbReference>
<evidence type="ECO:0000259" key="9">
    <source>
        <dbReference type="Pfam" id="PF02953"/>
    </source>
</evidence>
<comment type="function">
    <text evidence="8">Mitochondrial intermembrane chaperone that participates in the import and insertion of some multi-pass transmembrane proteins into the mitochondrial inner membrane. Also required for the transfer of beta-barrel precursors from the TOM complex to the sorting and assembly machinery (SAM complex) of the outer membrane. Acts as a chaperone-like protein that protects the hydrophobic precursors from aggregation and guide them through the mitochondrial intermembrane space.</text>
</comment>
<dbReference type="AlphaFoldDB" id="A0A9W9NYK8"/>
<comment type="domain">
    <text evidence="8">The twin CX3C motif contains 4 conserved Cys residues that form 2 disulfide bonds in the mitochondrial intermembrane space.</text>
</comment>
<dbReference type="OrthoDB" id="344165at2759"/>
<dbReference type="GO" id="GO:0015031">
    <property type="term" value="P:protein transport"/>
    <property type="evidence" value="ECO:0007669"/>
    <property type="project" value="UniProtKB-KW"/>
</dbReference>
<keyword evidence="8" id="KW-0813">Transport</keyword>
<keyword evidence="3 8" id="KW-0999">Mitochondrion inner membrane</keyword>
<comment type="caution">
    <text evidence="10">The sequence shown here is derived from an EMBL/GenBank/DDBJ whole genome shotgun (WGS) entry which is preliminary data.</text>
</comment>
<keyword evidence="11" id="KW-1185">Reference proteome</keyword>
<keyword evidence="7 8" id="KW-0143">Chaperone</keyword>
<dbReference type="InterPro" id="IPR035427">
    <property type="entry name" value="Tim10-like_dom_sf"/>
</dbReference>
<keyword evidence="3 8" id="KW-0472">Membrane</keyword>
<feature type="domain" description="Tim10-like" evidence="9">
    <location>
        <begin position="23"/>
        <end position="84"/>
    </location>
</feature>
<dbReference type="SUPFAM" id="SSF144122">
    <property type="entry name" value="Tim10-like"/>
    <property type="match status" value="1"/>
</dbReference>
<dbReference type="Pfam" id="PF02953">
    <property type="entry name" value="zf-Tim10_DDP"/>
    <property type="match status" value="1"/>
</dbReference>
<proteinExistence type="inferred from homology"/>
<keyword evidence="6 8" id="KW-1015">Disulfide bond</keyword>
<organism evidence="10 11">
    <name type="scientific">Penicillium chermesinum</name>
    <dbReference type="NCBI Taxonomy" id="63820"/>
    <lineage>
        <taxon>Eukaryota</taxon>
        <taxon>Fungi</taxon>
        <taxon>Dikarya</taxon>
        <taxon>Ascomycota</taxon>
        <taxon>Pezizomycotina</taxon>
        <taxon>Eurotiomycetes</taxon>
        <taxon>Eurotiomycetidae</taxon>
        <taxon>Eurotiales</taxon>
        <taxon>Aspergillaceae</taxon>
        <taxon>Penicillium</taxon>
    </lineage>
</organism>
<dbReference type="GO" id="GO:0005743">
    <property type="term" value="C:mitochondrial inner membrane"/>
    <property type="evidence" value="ECO:0007669"/>
    <property type="project" value="UniProtKB-SubCell"/>
</dbReference>
<dbReference type="GeneID" id="83201542"/>
<evidence type="ECO:0000256" key="1">
    <source>
        <dbReference type="ARBA" id="ARBA00004137"/>
    </source>
</evidence>
<comment type="subunit">
    <text evidence="8">Heterohexamer.</text>
</comment>
<evidence type="ECO:0000256" key="8">
    <source>
        <dbReference type="RuleBase" id="RU367043"/>
    </source>
</evidence>
<dbReference type="EMBL" id="JAPQKS010000004">
    <property type="protein sequence ID" value="KAJ5231986.1"/>
    <property type="molecule type" value="Genomic_DNA"/>
</dbReference>
<evidence type="ECO:0000313" key="10">
    <source>
        <dbReference type="EMBL" id="KAJ5231986.1"/>
    </source>
</evidence>
<comment type="similarity">
    <text evidence="2 8">Belongs to the small Tim family.</text>
</comment>
<dbReference type="Proteomes" id="UP001150941">
    <property type="component" value="Unassembled WGS sequence"/>
</dbReference>
<reference evidence="10" key="1">
    <citation type="submission" date="2022-11" db="EMBL/GenBank/DDBJ databases">
        <authorList>
            <person name="Petersen C."/>
        </authorList>
    </citation>
    <scope>NUCLEOTIDE SEQUENCE</scope>
    <source>
        <strain evidence="10">IBT 19713</strain>
    </source>
</reference>
<evidence type="ECO:0000256" key="3">
    <source>
        <dbReference type="ARBA" id="ARBA00022792"/>
    </source>
</evidence>
<name>A0A9W9NYK8_9EURO</name>
<keyword evidence="5 8" id="KW-0811">Translocation</keyword>
<evidence type="ECO:0000256" key="5">
    <source>
        <dbReference type="ARBA" id="ARBA00023010"/>
    </source>
</evidence>
<keyword evidence="8" id="KW-0496">Mitochondrion</keyword>
<dbReference type="RefSeq" id="XP_058329979.1">
    <property type="nucleotide sequence ID" value="XM_058474239.1"/>
</dbReference>
<dbReference type="InterPro" id="IPR004217">
    <property type="entry name" value="Tim10-like"/>
</dbReference>
<evidence type="ECO:0000256" key="4">
    <source>
        <dbReference type="ARBA" id="ARBA00022927"/>
    </source>
</evidence>